<name>A0A834U5B9_VESPE</name>
<organism evidence="1 2">
    <name type="scientific">Vespula pensylvanica</name>
    <name type="common">Western yellow jacket</name>
    <name type="synonym">Wasp</name>
    <dbReference type="NCBI Taxonomy" id="30213"/>
    <lineage>
        <taxon>Eukaryota</taxon>
        <taxon>Metazoa</taxon>
        <taxon>Ecdysozoa</taxon>
        <taxon>Arthropoda</taxon>
        <taxon>Hexapoda</taxon>
        <taxon>Insecta</taxon>
        <taxon>Pterygota</taxon>
        <taxon>Neoptera</taxon>
        <taxon>Endopterygota</taxon>
        <taxon>Hymenoptera</taxon>
        <taxon>Apocrita</taxon>
        <taxon>Aculeata</taxon>
        <taxon>Vespoidea</taxon>
        <taxon>Vespidae</taxon>
        <taxon>Vespinae</taxon>
        <taxon>Vespula</taxon>
    </lineage>
</organism>
<proteinExistence type="predicted"/>
<dbReference type="AlphaFoldDB" id="A0A834U5B9"/>
<accession>A0A834U5B9</accession>
<dbReference type="Proteomes" id="UP000600918">
    <property type="component" value="Unassembled WGS sequence"/>
</dbReference>
<evidence type="ECO:0000313" key="1">
    <source>
        <dbReference type="EMBL" id="KAF7417063.1"/>
    </source>
</evidence>
<evidence type="ECO:0000313" key="2">
    <source>
        <dbReference type="Proteomes" id="UP000600918"/>
    </source>
</evidence>
<keyword evidence="2" id="KW-1185">Reference proteome</keyword>
<protein>
    <submittedName>
        <fullName evidence="1">Uncharacterized protein</fullName>
    </submittedName>
</protein>
<reference evidence="1" key="1">
    <citation type="journal article" date="2020" name="G3 (Bethesda)">
        <title>High-Quality Assemblies for Three Invasive Social Wasps from the &lt;i&gt;Vespula&lt;/i&gt; Genus.</title>
        <authorList>
            <person name="Harrop T.W.R."/>
            <person name="Guhlin J."/>
            <person name="McLaughlin G.M."/>
            <person name="Permina E."/>
            <person name="Stockwell P."/>
            <person name="Gilligan J."/>
            <person name="Le Lec M.F."/>
            <person name="Gruber M.A.M."/>
            <person name="Quinn O."/>
            <person name="Lovegrove M."/>
            <person name="Duncan E.J."/>
            <person name="Remnant E.J."/>
            <person name="Van Eeckhoven J."/>
            <person name="Graham B."/>
            <person name="Knapp R.A."/>
            <person name="Langford K.W."/>
            <person name="Kronenberg Z."/>
            <person name="Press M.O."/>
            <person name="Eacker S.M."/>
            <person name="Wilson-Rankin E.E."/>
            <person name="Purcell J."/>
            <person name="Lester P.J."/>
            <person name="Dearden P.K."/>
        </authorList>
    </citation>
    <scope>NUCLEOTIDE SEQUENCE</scope>
    <source>
        <strain evidence="1">Volc-1</strain>
    </source>
</reference>
<dbReference type="EMBL" id="JACSDY010000010">
    <property type="protein sequence ID" value="KAF7417063.1"/>
    <property type="molecule type" value="Genomic_DNA"/>
</dbReference>
<gene>
    <name evidence="1" type="ORF">H0235_011594</name>
</gene>
<sequence>MNDLMCSMVLWLQNIPLTPANCHSITDLLEYCSEISDVDGAAGRLHESCLSSKLIGFAPPAGFDPRTM</sequence>
<comment type="caution">
    <text evidence="1">The sequence shown here is derived from an EMBL/GenBank/DDBJ whole genome shotgun (WGS) entry which is preliminary data.</text>
</comment>